<gene>
    <name evidence="2" type="ORF">DKX38_016943</name>
</gene>
<comment type="caution">
    <text evidence="2">The sequence shown here is derived from an EMBL/GenBank/DDBJ whole genome shotgun (WGS) entry which is preliminary data.</text>
</comment>
<feature type="region of interest" description="Disordered" evidence="1">
    <location>
        <begin position="194"/>
        <end position="216"/>
    </location>
</feature>
<reference evidence="3" key="1">
    <citation type="journal article" date="2019" name="Gigascience">
        <title>De novo genome assembly of the endangered Acer yangbiense, a plant species with extremely small populations endemic to Yunnan Province, China.</title>
        <authorList>
            <person name="Yang J."/>
            <person name="Wariss H.M."/>
            <person name="Tao L."/>
            <person name="Zhang R."/>
            <person name="Yun Q."/>
            <person name="Hollingsworth P."/>
            <person name="Dao Z."/>
            <person name="Luo G."/>
            <person name="Guo H."/>
            <person name="Ma Y."/>
            <person name="Sun W."/>
        </authorList>
    </citation>
    <scope>NUCLEOTIDE SEQUENCE [LARGE SCALE GENOMIC DNA]</scope>
    <source>
        <strain evidence="3">cv. br00</strain>
    </source>
</reference>
<proteinExistence type="predicted"/>
<keyword evidence="3" id="KW-1185">Reference proteome</keyword>
<evidence type="ECO:0000256" key="1">
    <source>
        <dbReference type="SAM" id="MobiDB-lite"/>
    </source>
</evidence>
<feature type="compositionally biased region" description="Low complexity" evidence="1">
    <location>
        <begin position="206"/>
        <end position="215"/>
    </location>
</feature>
<evidence type="ECO:0008006" key="4">
    <source>
        <dbReference type="Google" id="ProtNLM"/>
    </source>
</evidence>
<sequence length="246" mass="27715">MSTYYNELVALFQEIDHRTVSQGETVADVVQVHSVLHRLRVYIFLSGLDSEFDQVRSEILRKEPKLDLESTYACVRRDFQQRQTMGNYQSVGEHSALAAMSTKQQLNYGRSTGPTTQPTDGYFNQPRQGVIPGNMKNRHQTATGKYAGLLCGHCGETGHSKQRCYEIIGYPTWWDFSKKPRKKFAGKAMMTATEDDQPADSDVPQPAAHKPAAHIAHAKSNECDEMKRFATSRKLMEKPATIMNAP</sequence>
<accession>A0A5N5KTY9</accession>
<name>A0A5N5KTY9_9ROSI</name>
<dbReference type="AlphaFoldDB" id="A0A5N5KTY9"/>
<organism evidence="2 3">
    <name type="scientific">Salix brachista</name>
    <dbReference type="NCBI Taxonomy" id="2182728"/>
    <lineage>
        <taxon>Eukaryota</taxon>
        <taxon>Viridiplantae</taxon>
        <taxon>Streptophyta</taxon>
        <taxon>Embryophyta</taxon>
        <taxon>Tracheophyta</taxon>
        <taxon>Spermatophyta</taxon>
        <taxon>Magnoliopsida</taxon>
        <taxon>eudicotyledons</taxon>
        <taxon>Gunneridae</taxon>
        <taxon>Pentapetalae</taxon>
        <taxon>rosids</taxon>
        <taxon>fabids</taxon>
        <taxon>Malpighiales</taxon>
        <taxon>Salicaceae</taxon>
        <taxon>Saliceae</taxon>
        <taxon>Salix</taxon>
    </lineage>
</organism>
<dbReference type="PANTHER" id="PTHR34222:SF43">
    <property type="entry name" value="RETROTRANSPOSON GAG DOMAIN-CONTAINING PROTEIN"/>
    <property type="match status" value="1"/>
</dbReference>
<dbReference type="PANTHER" id="PTHR34222">
    <property type="entry name" value="GAG_PRE-INTEGRS DOMAIN-CONTAINING PROTEIN"/>
    <property type="match status" value="1"/>
</dbReference>
<evidence type="ECO:0000313" key="2">
    <source>
        <dbReference type="EMBL" id="KAB5533857.1"/>
    </source>
</evidence>
<protein>
    <recommendedName>
        <fullName evidence="4">CCHC-type domain-containing protein</fullName>
    </recommendedName>
</protein>
<dbReference type="EMBL" id="VDCV01000011">
    <property type="protein sequence ID" value="KAB5533857.1"/>
    <property type="molecule type" value="Genomic_DNA"/>
</dbReference>
<dbReference type="Proteomes" id="UP000326939">
    <property type="component" value="Chromosome 11"/>
</dbReference>
<evidence type="ECO:0000313" key="3">
    <source>
        <dbReference type="Proteomes" id="UP000326939"/>
    </source>
</evidence>